<dbReference type="SUPFAM" id="SSF52172">
    <property type="entry name" value="CheY-like"/>
    <property type="match status" value="2"/>
</dbReference>
<dbReference type="Pfam" id="PF02518">
    <property type="entry name" value="HATPase_c"/>
    <property type="match status" value="1"/>
</dbReference>
<accession>X7F9U2</accession>
<dbReference type="InterPro" id="IPR035965">
    <property type="entry name" value="PAS-like_dom_sf"/>
</dbReference>
<feature type="modified residue" description="4-aspartylphosphate" evidence="7">
    <location>
        <position position="986"/>
    </location>
</feature>
<dbReference type="InterPro" id="IPR029016">
    <property type="entry name" value="GAF-like_dom_sf"/>
</dbReference>
<dbReference type="Proteomes" id="UP000023430">
    <property type="component" value="Unassembled WGS sequence"/>
</dbReference>
<dbReference type="PROSITE" id="PS50110">
    <property type="entry name" value="RESPONSE_REGULATORY"/>
    <property type="match status" value="2"/>
</dbReference>
<keyword evidence="6" id="KW-0902">Two-component regulatory system</keyword>
<dbReference type="SMART" id="SM00387">
    <property type="entry name" value="HATPase_c"/>
    <property type="match status" value="1"/>
</dbReference>
<keyword evidence="4" id="KW-0808">Transferase</keyword>
<dbReference type="CDD" id="cd00130">
    <property type="entry name" value="PAS"/>
    <property type="match status" value="3"/>
</dbReference>
<dbReference type="NCBIfam" id="TIGR00229">
    <property type="entry name" value="sensory_box"/>
    <property type="match status" value="3"/>
</dbReference>
<dbReference type="InterPro" id="IPR005467">
    <property type="entry name" value="His_kinase_dom"/>
</dbReference>
<dbReference type="Pfam" id="PF08448">
    <property type="entry name" value="PAS_4"/>
    <property type="match status" value="1"/>
</dbReference>
<feature type="modified residue" description="4-aspartylphosphate" evidence="7">
    <location>
        <position position="1128"/>
    </location>
</feature>
<dbReference type="eggNOG" id="COG5002">
    <property type="taxonomic scope" value="Bacteria"/>
</dbReference>
<evidence type="ECO:0000313" key="13">
    <source>
        <dbReference type="EMBL" id="ETX28869.1"/>
    </source>
</evidence>
<dbReference type="InterPro" id="IPR001610">
    <property type="entry name" value="PAC"/>
</dbReference>
<evidence type="ECO:0000256" key="7">
    <source>
        <dbReference type="PROSITE-ProRule" id="PRU00169"/>
    </source>
</evidence>
<dbReference type="PANTHER" id="PTHR43047">
    <property type="entry name" value="TWO-COMPONENT HISTIDINE PROTEIN KINASE"/>
    <property type="match status" value="1"/>
</dbReference>
<dbReference type="CDD" id="cd00082">
    <property type="entry name" value="HisKA"/>
    <property type="match status" value="1"/>
</dbReference>
<dbReference type="AlphaFoldDB" id="X7F9U2"/>
<reference evidence="13 14" key="1">
    <citation type="submission" date="2014-01" db="EMBL/GenBank/DDBJ databases">
        <title>Roseivivax isoporae LMG 25204 Genome Sequencing.</title>
        <authorList>
            <person name="Lai Q."/>
            <person name="Li G."/>
            <person name="Shao Z."/>
        </authorList>
    </citation>
    <scope>NUCLEOTIDE SEQUENCE [LARGE SCALE GENOMIC DNA]</scope>
    <source>
        <strain evidence="13 14">LMG 25204</strain>
    </source>
</reference>
<dbReference type="PRINTS" id="PR00344">
    <property type="entry name" value="BCTRLSENSOR"/>
</dbReference>
<feature type="coiled-coil region" evidence="8">
    <location>
        <begin position="527"/>
        <end position="554"/>
    </location>
</feature>
<dbReference type="InterPro" id="IPR004358">
    <property type="entry name" value="Sig_transdc_His_kin-like_C"/>
</dbReference>
<dbReference type="PROSITE" id="PS50112">
    <property type="entry name" value="PAS"/>
    <property type="match status" value="2"/>
</dbReference>
<dbReference type="FunFam" id="3.30.565.10:FF:000010">
    <property type="entry name" value="Sensor histidine kinase RcsC"/>
    <property type="match status" value="1"/>
</dbReference>
<evidence type="ECO:0000256" key="5">
    <source>
        <dbReference type="ARBA" id="ARBA00022777"/>
    </source>
</evidence>
<dbReference type="InterPro" id="IPR036097">
    <property type="entry name" value="HisK_dim/P_sf"/>
</dbReference>
<comment type="caution">
    <text evidence="13">The sequence shown here is derived from an EMBL/GenBank/DDBJ whole genome shotgun (WGS) entry which is preliminary data.</text>
</comment>
<dbReference type="Pfam" id="PF13426">
    <property type="entry name" value="PAS_9"/>
    <property type="match status" value="2"/>
</dbReference>
<dbReference type="eggNOG" id="COG2205">
    <property type="taxonomic scope" value="Bacteria"/>
</dbReference>
<evidence type="ECO:0000259" key="11">
    <source>
        <dbReference type="PROSITE" id="PS50112"/>
    </source>
</evidence>
<evidence type="ECO:0000256" key="6">
    <source>
        <dbReference type="ARBA" id="ARBA00023012"/>
    </source>
</evidence>
<organism evidence="13 14">
    <name type="scientific">Roseivivax isoporae LMG 25204</name>
    <dbReference type="NCBI Taxonomy" id="1449351"/>
    <lineage>
        <taxon>Bacteria</taxon>
        <taxon>Pseudomonadati</taxon>
        <taxon>Pseudomonadota</taxon>
        <taxon>Alphaproteobacteria</taxon>
        <taxon>Rhodobacterales</taxon>
        <taxon>Roseobacteraceae</taxon>
        <taxon>Roseivivax</taxon>
    </lineage>
</organism>
<dbReference type="Gene3D" id="3.30.565.10">
    <property type="entry name" value="Histidine kinase-like ATPase, C-terminal domain"/>
    <property type="match status" value="1"/>
</dbReference>
<dbReference type="PATRIC" id="fig|1449351.3.peg.2139"/>
<keyword evidence="5" id="KW-0418">Kinase</keyword>
<dbReference type="InterPro" id="IPR003594">
    <property type="entry name" value="HATPase_dom"/>
</dbReference>
<evidence type="ECO:0000256" key="2">
    <source>
        <dbReference type="ARBA" id="ARBA00012438"/>
    </source>
</evidence>
<dbReference type="SMART" id="SM00086">
    <property type="entry name" value="PAC"/>
    <property type="match status" value="3"/>
</dbReference>
<keyword evidence="8" id="KW-0175">Coiled coil</keyword>
<evidence type="ECO:0000259" key="12">
    <source>
        <dbReference type="PROSITE" id="PS50113"/>
    </source>
</evidence>
<dbReference type="InterPro" id="IPR000700">
    <property type="entry name" value="PAS-assoc_C"/>
</dbReference>
<dbReference type="SUPFAM" id="SSF55781">
    <property type="entry name" value="GAF domain-like"/>
    <property type="match status" value="1"/>
</dbReference>
<feature type="domain" description="Histidine kinase" evidence="9">
    <location>
        <begin position="689"/>
        <end position="906"/>
    </location>
</feature>
<evidence type="ECO:0000256" key="4">
    <source>
        <dbReference type="ARBA" id="ARBA00022679"/>
    </source>
</evidence>
<evidence type="ECO:0000256" key="8">
    <source>
        <dbReference type="SAM" id="Coils"/>
    </source>
</evidence>
<sequence>MLRLLGAMARTTADGLDATFARALRDLGRFAHADRCYIFEVQPDATVRNTFEWVEDGIAPEIDNLSAVPVDALTEWFEVFREGQPVHLPDVAALPGTSTVKPLLEAQGIRAVLVVPFADDSGVHGFIGFDNNRTTGSFPGEVVALLAAAADLVWGTLSRVRADRLQQETTDRMSALLAAMPDLVFELDAGGRYTGRAAGPTDMMIVPVEERIGRHISDVLPPHVAAEFAAGMEEAEGGMVSRPRRYRIEHNDRRLWHEVVFAPIGTEGGVMCHIRDVTRDEMARRRLERLGKAAEMMTNHVVLTDRAGTVLWANRAFIERSGWALDEMLGHPIYDFTRSPNTDPEIAARIARAMEAGSQFTGELVNRTREGEDYWVDLNISEARDLSHGDPVVINVATDVTELKRTRDRLANIIDGAAAGTWDWKRGRDRVRVNERFAQILNRPHAELADIPVMDLMALIVDEDRENVLAVLERLRVGAGATFDTEFRMRAADGTPVWVEVRGRVMARRADGMADSVAGVLMDISERKAAEEELRCINARLQDAIEHREAAERRFRDIAAISDDWFFELDAELGHVYVSENFENIVGTCASEMLGRPLRDLAGLAVDEADWPSLEAELAARRPYTGFLFARRSEQGARSWLRLSLTPHFRASDGGFLGYRGVGSDVTALNAERLRALDASRAKGKLLATMSHEIRTPLNSILGMAELMEAHVTGDRQREMLATIRGSGEMLVGMLNNLLDMSKIEAGQLELASQPLNLRRLVEGASRIYAAQAQSRGIDFDLLLGPGADAGRVGDAHRLQQVLQNLVSNAFKFTSEGRVAVRLSARPGKPVIIEVSDTGIGMTDDQVRTVFDPYQQADSQIVARFGGTGLGLSIVRELVALMAGTIDVKSAPGEGTTFRITLPLAEVPLPAGVDAADAAAGEPRPDQVLAGRRILIADDSATNLAVATGMLHETGIDLVRAEDGGQAVDLWLEASRTSRFDLLLLDIAMPRVDGVTTLARIRAAEAAANLPPAPAVAVTANVMTEQVVDYVLAGFDSVLAKPFRKSELHAVLHTLLPPPADGPALSPAAPRRRVALPSVLLADDDAITREIFAEFLNGIGQFDVVAVEDGRQALTAALRRPFGLIVIDRKMPELSGDRVIRALRGSETPNRATAMVLATGDVTDLRAGSPARAEPDLYLPKPIDSRLFARAVRTLMGTE</sequence>
<dbReference type="InterPro" id="IPR013655">
    <property type="entry name" value="PAS_fold_3"/>
</dbReference>
<dbReference type="Pfam" id="PF01590">
    <property type="entry name" value="GAF"/>
    <property type="match status" value="1"/>
</dbReference>
<dbReference type="Pfam" id="PF00072">
    <property type="entry name" value="Response_reg"/>
    <property type="match status" value="2"/>
</dbReference>
<dbReference type="Gene3D" id="3.30.450.40">
    <property type="match status" value="1"/>
</dbReference>
<feature type="domain" description="PAS" evidence="11">
    <location>
        <begin position="286"/>
        <end position="357"/>
    </location>
</feature>
<dbReference type="PROSITE" id="PS50109">
    <property type="entry name" value="HIS_KIN"/>
    <property type="match status" value="1"/>
</dbReference>
<dbReference type="InterPro" id="IPR001789">
    <property type="entry name" value="Sig_transdc_resp-reg_receiver"/>
</dbReference>
<name>X7F9U2_9RHOB</name>
<dbReference type="SUPFAM" id="SSF47384">
    <property type="entry name" value="Homodimeric domain of signal transducing histidine kinase"/>
    <property type="match status" value="1"/>
</dbReference>
<evidence type="ECO:0000259" key="9">
    <source>
        <dbReference type="PROSITE" id="PS50109"/>
    </source>
</evidence>
<dbReference type="SMART" id="SM00388">
    <property type="entry name" value="HisKA"/>
    <property type="match status" value="1"/>
</dbReference>
<dbReference type="CDD" id="cd16922">
    <property type="entry name" value="HATPase_EvgS-ArcB-TorS-like"/>
    <property type="match status" value="1"/>
</dbReference>
<feature type="domain" description="Response regulatory" evidence="10">
    <location>
        <begin position="1078"/>
        <end position="1196"/>
    </location>
</feature>
<proteinExistence type="predicted"/>
<feature type="domain" description="Response regulatory" evidence="10">
    <location>
        <begin position="933"/>
        <end position="1056"/>
    </location>
</feature>
<evidence type="ECO:0000256" key="1">
    <source>
        <dbReference type="ARBA" id="ARBA00000085"/>
    </source>
</evidence>
<dbReference type="EC" id="2.7.13.3" evidence="2"/>
<dbReference type="PROSITE" id="PS50113">
    <property type="entry name" value="PAC"/>
    <property type="match status" value="2"/>
</dbReference>
<evidence type="ECO:0000259" key="10">
    <source>
        <dbReference type="PROSITE" id="PS50110"/>
    </source>
</evidence>
<dbReference type="CDD" id="cd17546">
    <property type="entry name" value="REC_hyHK_CKI1_RcsC-like"/>
    <property type="match status" value="2"/>
</dbReference>
<dbReference type="InterPro" id="IPR003661">
    <property type="entry name" value="HisK_dim/P_dom"/>
</dbReference>
<dbReference type="SMART" id="SM00091">
    <property type="entry name" value="PAS"/>
    <property type="match status" value="4"/>
</dbReference>
<dbReference type="SMART" id="SM00065">
    <property type="entry name" value="GAF"/>
    <property type="match status" value="1"/>
</dbReference>
<comment type="catalytic activity">
    <reaction evidence="1">
        <text>ATP + protein L-histidine = ADP + protein N-phospho-L-histidine.</text>
        <dbReference type="EC" id="2.7.13.3"/>
    </reaction>
</comment>
<dbReference type="InterPro" id="IPR011006">
    <property type="entry name" value="CheY-like_superfamily"/>
</dbReference>
<feature type="domain" description="PAC" evidence="12">
    <location>
        <begin position="483"/>
        <end position="536"/>
    </location>
</feature>
<dbReference type="Gene3D" id="3.30.450.20">
    <property type="entry name" value="PAS domain"/>
    <property type="match status" value="4"/>
</dbReference>
<dbReference type="InterPro" id="IPR000014">
    <property type="entry name" value="PAS"/>
</dbReference>
<dbReference type="Pfam" id="PF00512">
    <property type="entry name" value="HisKA"/>
    <property type="match status" value="1"/>
</dbReference>
<dbReference type="InterPro" id="IPR013656">
    <property type="entry name" value="PAS_4"/>
</dbReference>
<evidence type="ECO:0000256" key="3">
    <source>
        <dbReference type="ARBA" id="ARBA00022553"/>
    </source>
</evidence>
<dbReference type="STRING" id="1449351.RISW2_03940"/>
<dbReference type="PANTHER" id="PTHR43047:SF72">
    <property type="entry name" value="OSMOSENSING HISTIDINE PROTEIN KINASE SLN1"/>
    <property type="match status" value="1"/>
</dbReference>
<dbReference type="InterPro" id="IPR036890">
    <property type="entry name" value="HATPase_C_sf"/>
</dbReference>
<feature type="domain" description="PAC" evidence="12">
    <location>
        <begin position="358"/>
        <end position="412"/>
    </location>
</feature>
<dbReference type="SUPFAM" id="SSF55874">
    <property type="entry name" value="ATPase domain of HSP90 chaperone/DNA topoisomerase II/histidine kinase"/>
    <property type="match status" value="1"/>
</dbReference>
<dbReference type="SMART" id="SM00448">
    <property type="entry name" value="REC"/>
    <property type="match status" value="2"/>
</dbReference>
<keyword evidence="3 7" id="KW-0597">Phosphoprotein</keyword>
<keyword evidence="14" id="KW-1185">Reference proteome</keyword>
<feature type="domain" description="PAS" evidence="11">
    <location>
        <begin position="551"/>
        <end position="596"/>
    </location>
</feature>
<dbReference type="Gene3D" id="3.40.50.2300">
    <property type="match status" value="2"/>
</dbReference>
<dbReference type="GO" id="GO:0000155">
    <property type="term" value="F:phosphorelay sensor kinase activity"/>
    <property type="evidence" value="ECO:0007669"/>
    <property type="project" value="InterPro"/>
</dbReference>
<dbReference type="Pfam" id="PF08447">
    <property type="entry name" value="PAS_3"/>
    <property type="match status" value="1"/>
</dbReference>
<dbReference type="GO" id="GO:0005886">
    <property type="term" value="C:plasma membrane"/>
    <property type="evidence" value="ECO:0007669"/>
    <property type="project" value="TreeGrafter"/>
</dbReference>
<evidence type="ECO:0000313" key="14">
    <source>
        <dbReference type="Proteomes" id="UP000023430"/>
    </source>
</evidence>
<dbReference type="Gene3D" id="1.10.287.130">
    <property type="match status" value="1"/>
</dbReference>
<dbReference type="GO" id="GO:0009927">
    <property type="term" value="F:histidine phosphotransfer kinase activity"/>
    <property type="evidence" value="ECO:0007669"/>
    <property type="project" value="TreeGrafter"/>
</dbReference>
<dbReference type="SUPFAM" id="SSF55785">
    <property type="entry name" value="PYP-like sensor domain (PAS domain)"/>
    <property type="match status" value="4"/>
</dbReference>
<gene>
    <name evidence="13" type="ORF">RISW2_03940</name>
</gene>
<dbReference type="InterPro" id="IPR003018">
    <property type="entry name" value="GAF"/>
</dbReference>
<dbReference type="EMBL" id="JAME01000014">
    <property type="protein sequence ID" value="ETX28869.1"/>
    <property type="molecule type" value="Genomic_DNA"/>
</dbReference>
<protein>
    <recommendedName>
        <fullName evidence="2">histidine kinase</fullName>
        <ecNumber evidence="2">2.7.13.3</ecNumber>
    </recommendedName>
</protein>